<dbReference type="OrthoDB" id="5138970at2759"/>
<keyword evidence="2" id="KW-1185">Reference proteome</keyword>
<accession>A0A0A1TSN0</accession>
<dbReference type="HOGENOM" id="CLU_058072_0_0_1"/>
<gene>
    <name evidence="1" type="ORF">VHEMI10665</name>
</gene>
<dbReference type="Proteomes" id="UP000039046">
    <property type="component" value="Unassembled WGS sequence"/>
</dbReference>
<proteinExistence type="predicted"/>
<name>A0A0A1TSN0_9HYPO</name>
<evidence type="ECO:0000313" key="1">
    <source>
        <dbReference type="EMBL" id="CEJ95168.1"/>
    </source>
</evidence>
<reference evidence="1 2" key="1">
    <citation type="journal article" date="2015" name="Genome Announc.">
        <title>Draft Genome Sequence and Gene Annotation of the Entomopathogenic Fungus Verticillium hemipterigenum.</title>
        <authorList>
            <person name="Horn F."/>
            <person name="Habel A."/>
            <person name="Scharf D.H."/>
            <person name="Dworschak J."/>
            <person name="Brakhage A.A."/>
            <person name="Guthke R."/>
            <person name="Hertweck C."/>
            <person name="Linde J."/>
        </authorList>
    </citation>
    <scope>NUCLEOTIDE SEQUENCE [LARGE SCALE GENOMIC DNA]</scope>
</reference>
<dbReference type="EMBL" id="CDHN01000008">
    <property type="protein sequence ID" value="CEJ95168.1"/>
    <property type="molecule type" value="Genomic_DNA"/>
</dbReference>
<organism evidence="1 2">
    <name type="scientific">[Torrubiella] hemipterigena</name>
    <dbReference type="NCBI Taxonomy" id="1531966"/>
    <lineage>
        <taxon>Eukaryota</taxon>
        <taxon>Fungi</taxon>
        <taxon>Dikarya</taxon>
        <taxon>Ascomycota</taxon>
        <taxon>Pezizomycotina</taxon>
        <taxon>Sordariomycetes</taxon>
        <taxon>Hypocreomycetidae</taxon>
        <taxon>Hypocreales</taxon>
        <taxon>Clavicipitaceae</taxon>
        <taxon>Clavicipitaceae incertae sedis</taxon>
        <taxon>'Torrubiella' clade</taxon>
    </lineage>
</organism>
<evidence type="ECO:0000313" key="2">
    <source>
        <dbReference type="Proteomes" id="UP000039046"/>
    </source>
</evidence>
<protein>
    <submittedName>
        <fullName evidence="1">Uncharacterized protein</fullName>
    </submittedName>
</protein>
<sequence length="396" mass="45561">MDELHDNLRAAFADNFEIKADSASGWLYRDFKKKYAGMAKGQGLLRVSPKTTKCNWASKFLAYSSALKTRVQDTAETQLAQYQHAPAASAKLFPDSVLNHENLMAEHLRLHDNQPLTEEMQHNGFWLAAGNRKERARATRALLERQQLPSLLQIANTRRTAIRDASSIPYLSGYWSDPSDCGWFPLADDIIQITIFVIILSAFKDELIIDESYVELEEYGAYHDDETSMQRFMALNYNAIRTAKGRTVLLARCVMTMVHLTATNSACGLPPIDWQTKINDTILMFIKFGSWDQIEDERYGQKFFAKMSLEPLYVTWPIPAEAERSEMNNQRCTQLLNRFANAKPRDPLYLRPRKDQKLRNHDDNYSETEDLAILEREEAAYGSKRSLKYQARHLKT</sequence>
<dbReference type="AlphaFoldDB" id="A0A0A1TSN0"/>